<keyword evidence="1" id="KW-0694">RNA-binding</keyword>
<comment type="catalytic activity">
    <reaction evidence="1">
        <text>RNA(n) + a ribonucleoside 5'-triphosphate = RNA(n+1) + diphosphate</text>
        <dbReference type="Rhea" id="RHEA:21248"/>
        <dbReference type="Rhea" id="RHEA-COMP:14527"/>
        <dbReference type="Rhea" id="RHEA-COMP:17342"/>
        <dbReference type="ChEBI" id="CHEBI:33019"/>
        <dbReference type="ChEBI" id="CHEBI:61557"/>
        <dbReference type="ChEBI" id="CHEBI:140395"/>
        <dbReference type="EC" id="2.7.7.48"/>
    </reaction>
</comment>
<feature type="domain" description="RDRP core" evidence="3">
    <location>
        <begin position="515"/>
        <end position="1006"/>
    </location>
</feature>
<feature type="region of interest" description="Disordered" evidence="2">
    <location>
        <begin position="140"/>
        <end position="206"/>
    </location>
</feature>
<protein>
    <recommendedName>
        <fullName evidence="1">RNA-dependent RNA polymerase</fullName>
        <ecNumber evidence="1">2.7.7.48</ecNumber>
    </recommendedName>
</protein>
<dbReference type="PANTHER" id="PTHR23079:SF14">
    <property type="entry name" value="RNA-DEPENDENT RNA POLYMERASE"/>
    <property type="match status" value="1"/>
</dbReference>
<feature type="compositionally biased region" description="Basic and acidic residues" evidence="2">
    <location>
        <begin position="8"/>
        <end position="21"/>
    </location>
</feature>
<keyword evidence="1" id="KW-0808">Transferase</keyword>
<evidence type="ECO:0000313" key="4">
    <source>
        <dbReference type="EnsemblFungi" id="FOXG_02461P0"/>
    </source>
</evidence>
<feature type="domain" description="RDRP core" evidence="3">
    <location>
        <begin position="1014"/>
        <end position="1092"/>
    </location>
</feature>
<dbReference type="InterPro" id="IPR057596">
    <property type="entry name" value="RDRP_core"/>
</dbReference>
<keyword evidence="1" id="KW-0548">Nucleotidyltransferase</keyword>
<dbReference type="InterPro" id="IPR007855">
    <property type="entry name" value="RDRP"/>
</dbReference>
<dbReference type="GO" id="GO:0003723">
    <property type="term" value="F:RNA binding"/>
    <property type="evidence" value="ECO:0007669"/>
    <property type="project" value="UniProtKB-KW"/>
</dbReference>
<dbReference type="Pfam" id="PF05183">
    <property type="entry name" value="RdRP"/>
    <property type="match status" value="2"/>
</dbReference>
<feature type="region of interest" description="Disordered" evidence="2">
    <location>
        <begin position="92"/>
        <end position="116"/>
    </location>
</feature>
<dbReference type="PANTHER" id="PTHR23079">
    <property type="entry name" value="RNA-DEPENDENT RNA POLYMERASE"/>
    <property type="match status" value="1"/>
</dbReference>
<evidence type="ECO:0000256" key="1">
    <source>
        <dbReference type="RuleBase" id="RU363098"/>
    </source>
</evidence>
<reference evidence="4" key="2">
    <citation type="submission" date="2025-08" db="UniProtKB">
        <authorList>
            <consortium name="EnsemblFungi"/>
        </authorList>
    </citation>
    <scope>IDENTIFICATION</scope>
    <source>
        <strain evidence="4">4287 / CBS 123668 / FGSC 9935 / NRRL 34936</strain>
    </source>
</reference>
<dbReference type="STRING" id="426428.A0A0D2XEX2"/>
<feature type="region of interest" description="Disordered" evidence="2">
    <location>
        <begin position="35"/>
        <end position="54"/>
    </location>
</feature>
<feature type="compositionally biased region" description="Low complexity" evidence="2">
    <location>
        <begin position="180"/>
        <end position="190"/>
    </location>
</feature>
<name>A0A0D2XEX2_FUSOF</name>
<evidence type="ECO:0000259" key="3">
    <source>
        <dbReference type="Pfam" id="PF05183"/>
    </source>
</evidence>
<organism evidence="4 5">
    <name type="scientific">Fusarium oxysporum (strain Fo5176)</name>
    <name type="common">Fusarium vascular wilt</name>
    <dbReference type="NCBI Taxonomy" id="660025"/>
    <lineage>
        <taxon>Eukaryota</taxon>
        <taxon>Fungi</taxon>
        <taxon>Dikarya</taxon>
        <taxon>Ascomycota</taxon>
        <taxon>Pezizomycotina</taxon>
        <taxon>Sordariomycetes</taxon>
        <taxon>Hypocreomycetidae</taxon>
        <taxon>Hypocreales</taxon>
        <taxon>Nectriaceae</taxon>
        <taxon>Fusarium</taxon>
        <taxon>Fusarium oxysporum species complex</taxon>
    </lineage>
</organism>
<dbReference type="Gene3D" id="1.10.8.790">
    <property type="entry name" value="RNA-dependent RNA polymerase, slab domain, helical subdomain-like"/>
    <property type="match status" value="1"/>
</dbReference>
<reference evidence="5" key="1">
    <citation type="journal article" date="2012" name="Mol. Plant Microbe Interact.">
        <title>A highly conserved effector in Fusarium oxysporum is required for full virulence on Arabidopsis.</title>
        <authorList>
            <person name="Thatcher L.F."/>
            <person name="Gardiner D.M."/>
            <person name="Kazan K."/>
            <person name="Manners J."/>
        </authorList>
    </citation>
    <scope>NUCLEOTIDE SEQUENCE [LARGE SCALE GENOMIC DNA]</scope>
    <source>
        <strain evidence="5">Fo5176</strain>
    </source>
</reference>
<dbReference type="EC" id="2.7.7.48" evidence="1"/>
<accession>A0A0D2XEX2</accession>
<dbReference type="GO" id="GO:0003968">
    <property type="term" value="F:RNA-directed RNA polymerase activity"/>
    <property type="evidence" value="ECO:0007669"/>
    <property type="project" value="UniProtKB-KW"/>
</dbReference>
<proteinExistence type="inferred from homology"/>
<dbReference type="EnsemblFungi" id="FOXG_02461T0">
    <property type="protein sequence ID" value="FOXG_02461P0"/>
    <property type="gene ID" value="FOXG_02461"/>
</dbReference>
<dbReference type="Proteomes" id="UP000002489">
    <property type="component" value="Unassembled WGS sequence"/>
</dbReference>
<feature type="region of interest" description="Disordered" evidence="2">
    <location>
        <begin position="296"/>
        <end position="337"/>
    </location>
</feature>
<dbReference type="GO" id="GO:0030422">
    <property type="term" value="P:siRNA processing"/>
    <property type="evidence" value="ECO:0007669"/>
    <property type="project" value="TreeGrafter"/>
</dbReference>
<dbReference type="GO" id="GO:0031380">
    <property type="term" value="C:nuclear RNA-directed RNA polymerase complex"/>
    <property type="evidence" value="ECO:0007669"/>
    <property type="project" value="TreeGrafter"/>
</dbReference>
<feature type="region of interest" description="Disordered" evidence="2">
    <location>
        <begin position="256"/>
        <end position="283"/>
    </location>
</feature>
<evidence type="ECO:0000256" key="2">
    <source>
        <dbReference type="SAM" id="MobiDB-lite"/>
    </source>
</evidence>
<sequence>MASQLSSRKGEPAKDELDRTVRSLSTDFQLQLHIPDITLSPSKRRQQHRNGDQERSEHIYLCAYRLKFQDPNRLAICLTRFREQADEHLKNWIRKPRADPDTAPSKSFGPHHPHARLTSEERAELQNFLLQLLKDDNIANRQRSKYSKRKSDEFPDPSSKKSRKSFEGSPACESIDSIPVRSRAVASSSRLSTGRPARGAGTSSFTNGIVNSATTSFASTQPLSFGIRSFNFSKVSLAPTVSTNDYAPSTQATTVTNTSFKRSQHPFQSTQPSFSSNATSSKDIQVPFSQSIRRFAYEPPSEENRNDIDPPKPPSFRRYGDRTPPEPVIDLTDDDKPVEEPRLPVLSMPQPIRSQVDLKRAGIVRSSSPATAYSSLPEMNEFDTMLLDAPIFDPEPPECPLTDRLRNIWPKFPIPGLNQAPLIILWELTRAALHCRVDLSTWDLEYQPNDSWHDQTNFRGQLFRHRLFVGQGLPAACDRAVWDAAFGSFASQDKVVVLAAEFVCNAEDTGQLYQLKLQPPRLELGHRLARRFGADRFLEVIMPSPTSRDVPDVIKQDPQGANKVIKWLTESFHYFVGRSWAAFYTREANKSIKDPRPPHKSLTIMQERVYFFATDGINFRVPMSQFPPLEEAMSLGHRTKMRRCDLLNWAINIEQNSSQPVPKLFSRLALSFHKYMSNKEKKEQKDMGDGIGRVSRNLARRIATHMGLLETPCAFQARIGSAKGMWIVDVEDDGLDNDDWIETYPSQRKWNCDFEDVHHRTFEVREWSRELRSAALNTQFIPVLEAQAPVPQDMRNVIARHLANGLQEEIGGQLAAMTHPTNLRGFTHRGFDRATLGNVPFVGALPEREEDIISYMLDAGFDATKCRFLRDMVWNNQKRQADQLKAKMNIKIPRSTYAFMTVDFTGTLEEGEVQLAFSSKFQADGESDTLLDGIDILVARAPAHFVSDIQKVKAVFRPNLKRLKDVIVFSSKGKSPLADMLSGGDYDGDLAWICWDPDVVNNFNNAPKPFKEKLCYLERGVNSERAVALSTLVALLVDQAKQGLLFTREDYDRLKRDMQMKGKDPEYENERSSRRNYVNRDGSIHILDELKFIVAEDTIADALKKFSAALFGKDVPVQAWDKDLARLWDDFESQKNESRIIGRLMTALRAQVSDIMEEWKKTMAGGKSDPSNSDFSVKVRELHQKWSSFQPPPELLTSRQVKPLLDKWNSDASLSKWELLKASTMFKLGYEKSYKMVWRLSGKQLAWMKAMMPDGGAVAVKIEMWSILRPDNKRIAALNARRQIGHDNESLAALEEVTEYDETGMQIDDA</sequence>
<feature type="region of interest" description="Disordered" evidence="2">
    <location>
        <begin position="1"/>
        <end position="22"/>
    </location>
</feature>
<comment type="similarity">
    <text evidence="1">Belongs to the RdRP family.</text>
</comment>
<evidence type="ECO:0000313" key="5">
    <source>
        <dbReference type="Proteomes" id="UP000002489"/>
    </source>
</evidence>
<keyword evidence="1" id="KW-0696">RNA-directed RNA polymerase</keyword>